<dbReference type="SUPFAM" id="SSF103642">
    <property type="entry name" value="Sec-C motif"/>
    <property type="match status" value="1"/>
</dbReference>
<evidence type="ECO:0000313" key="1">
    <source>
        <dbReference type="EMBL" id="EMI15862.1"/>
    </source>
</evidence>
<proteinExistence type="predicted"/>
<name>M5RKH2_9BACT</name>
<organism evidence="1 2">
    <name type="scientific">Rhodopirellula maiorica SM1</name>
    <dbReference type="NCBI Taxonomy" id="1265738"/>
    <lineage>
        <taxon>Bacteria</taxon>
        <taxon>Pseudomonadati</taxon>
        <taxon>Planctomycetota</taxon>
        <taxon>Planctomycetia</taxon>
        <taxon>Pirellulales</taxon>
        <taxon>Pirellulaceae</taxon>
        <taxon>Novipirellula</taxon>
    </lineage>
</organism>
<sequence length="565" mass="63539">MLPEAVMREILSRGSAANEVLLSRLEQTVQNVRGGIGSLPRESFFCFAMLRNCPDVGMLPTLERFYQLDQQTLAAAIGDLVHGFGTSLFVKMSDADNVASLTEWIESMIQNPNVYSYCQCHLASVLRCWVRDGQMSRDTAIARLKKWLQLRSNHSADMVSASIVCEFMELAAHEEKTFIESCFKRGQIDEDFIDYESCMDELSQNQTGQPIWTPKHEDEPDLIEYFRNWHCFSKASDSFDPRCTEYRDITSDIPSYRSEMPDREQIDQWFTAIRNSNDQSYPREAVQMLSRHASSLMDRLADEVRYGLSQATSDDPRSGNGPFLAATILAAEIDVTCSNELLGILDLTPDQRFEVFGDAIEAPIVSALSRSLLGDCGPIDQRVEDSSRDTLDRASLTMFYPLSVWQGYLPRQQAVHKLLQLLEQSLEAPAPLPHAIYDALCLLSVSDEEPVVRRAREFGISNAFVSENKAKCCVEHPDQADRIVKEIASEFKSPIAMIESSVMFDENALYPDRVTAKRSSQIRALATEPSKRSKMSVKAAETRVPRNSLCPCGSGTKYKKCCGKN</sequence>
<dbReference type="EMBL" id="ANOG01001028">
    <property type="protein sequence ID" value="EMI15862.1"/>
    <property type="molecule type" value="Genomic_DNA"/>
</dbReference>
<dbReference type="Pfam" id="PF02810">
    <property type="entry name" value="SEC-C"/>
    <property type="match status" value="1"/>
</dbReference>
<dbReference type="InterPro" id="IPR004027">
    <property type="entry name" value="SEC_C_motif"/>
</dbReference>
<dbReference type="Proteomes" id="UP000011991">
    <property type="component" value="Unassembled WGS sequence"/>
</dbReference>
<protein>
    <submittedName>
        <fullName evidence="1">SEC-C motif domain protein</fullName>
    </submittedName>
</protein>
<comment type="caution">
    <text evidence="1">The sequence shown here is derived from an EMBL/GenBank/DDBJ whole genome shotgun (WGS) entry which is preliminary data.</text>
</comment>
<accession>M5RKH2</accession>
<dbReference type="InterPro" id="IPR010602">
    <property type="entry name" value="DUF1186"/>
</dbReference>
<dbReference type="PATRIC" id="fig|1265738.3.peg.7178"/>
<dbReference type="Pfam" id="PF06685">
    <property type="entry name" value="DUF1186"/>
    <property type="match status" value="1"/>
</dbReference>
<reference evidence="1 2" key="1">
    <citation type="journal article" date="2013" name="Mar. Genomics">
        <title>Expression of sulfatases in Rhodopirellula baltica and the diversity of sulfatases in the genus Rhodopirellula.</title>
        <authorList>
            <person name="Wegner C.E."/>
            <person name="Richter-Heitmann T."/>
            <person name="Klindworth A."/>
            <person name="Klockow C."/>
            <person name="Richter M."/>
            <person name="Achstetter T."/>
            <person name="Glockner F.O."/>
            <person name="Harder J."/>
        </authorList>
    </citation>
    <scope>NUCLEOTIDE SEQUENCE [LARGE SCALE GENOMIC DNA]</scope>
    <source>
        <strain evidence="1 2">SM1</strain>
    </source>
</reference>
<dbReference type="Gene3D" id="3.10.450.50">
    <property type="match status" value="1"/>
</dbReference>
<evidence type="ECO:0000313" key="2">
    <source>
        <dbReference type="Proteomes" id="UP000011991"/>
    </source>
</evidence>
<keyword evidence="2" id="KW-1185">Reference proteome</keyword>
<gene>
    <name evidence="1" type="ORF">RMSM_07205</name>
</gene>
<dbReference type="AlphaFoldDB" id="M5RKH2"/>